<name>A0A2G9UC21_TELCI</name>
<feature type="domain" description="Tex-like protein N-terminal" evidence="1">
    <location>
        <begin position="13"/>
        <end position="83"/>
    </location>
</feature>
<dbReference type="InterPro" id="IPR023319">
    <property type="entry name" value="Tex-like_HTH_dom_sf"/>
</dbReference>
<dbReference type="Gene3D" id="1.10.3500.10">
    <property type="entry name" value="Tex N-terminal region-like"/>
    <property type="match status" value="1"/>
</dbReference>
<protein>
    <submittedName>
        <fullName evidence="2">Tex-like protein</fullName>
    </submittedName>
</protein>
<evidence type="ECO:0000259" key="1">
    <source>
        <dbReference type="Pfam" id="PF09371"/>
    </source>
</evidence>
<accession>A0A2G9UC21</accession>
<dbReference type="Gene3D" id="1.10.10.650">
    <property type="entry name" value="RuvA domain 2-like"/>
    <property type="match status" value="1"/>
</dbReference>
<dbReference type="OrthoDB" id="5834164at2759"/>
<organism evidence="2 3">
    <name type="scientific">Teladorsagia circumcincta</name>
    <name type="common">Brown stomach worm</name>
    <name type="synonym">Ostertagia circumcincta</name>
    <dbReference type="NCBI Taxonomy" id="45464"/>
    <lineage>
        <taxon>Eukaryota</taxon>
        <taxon>Metazoa</taxon>
        <taxon>Ecdysozoa</taxon>
        <taxon>Nematoda</taxon>
        <taxon>Chromadorea</taxon>
        <taxon>Rhabditida</taxon>
        <taxon>Rhabditina</taxon>
        <taxon>Rhabditomorpha</taxon>
        <taxon>Strongyloidea</taxon>
        <taxon>Trichostrongylidae</taxon>
        <taxon>Teladorsagia</taxon>
    </lineage>
</organism>
<keyword evidence="3" id="KW-1185">Reference proteome</keyword>
<reference evidence="2 3" key="1">
    <citation type="submission" date="2015-09" db="EMBL/GenBank/DDBJ databases">
        <title>Draft genome of the parasitic nematode Teladorsagia circumcincta isolate WARC Sus (inbred).</title>
        <authorList>
            <person name="Mitreva M."/>
        </authorList>
    </citation>
    <scope>NUCLEOTIDE SEQUENCE [LARGE SCALE GENOMIC DNA]</scope>
    <source>
        <strain evidence="2 3">S</strain>
    </source>
</reference>
<dbReference type="EMBL" id="KZ347414">
    <property type="protein sequence ID" value="PIO67779.1"/>
    <property type="molecule type" value="Genomic_DNA"/>
</dbReference>
<proteinExistence type="predicted"/>
<dbReference type="InterPro" id="IPR023323">
    <property type="entry name" value="Tex-like_dom_sf"/>
</dbReference>
<dbReference type="AlphaFoldDB" id="A0A2G9UC21"/>
<dbReference type="Pfam" id="PF09371">
    <property type="entry name" value="Tex_N"/>
    <property type="match status" value="1"/>
</dbReference>
<gene>
    <name evidence="2" type="ORF">TELCIR_10462</name>
</gene>
<sequence length="188" mass="20992">MADDSWLLNYTLEDVVADETAVPRRVALKLVKLFAEGNELAYIARYRGDAHEGMSCDQIRHSFKVFNETKELNKKVEKAIANVSTKIKSPVDLQVAVERLKGARDSADVLEVTHLYASARKTKAAIAREMGLEEVARVILQGQSVNLSRLVRSKPELKDLKTVVENVVNAMADLLNKMPETLEAVKKM</sequence>
<dbReference type="SUPFAM" id="SSF158832">
    <property type="entry name" value="Tex N-terminal region-like"/>
    <property type="match status" value="1"/>
</dbReference>
<evidence type="ECO:0000313" key="2">
    <source>
        <dbReference type="EMBL" id="PIO67779.1"/>
    </source>
</evidence>
<dbReference type="Proteomes" id="UP000230423">
    <property type="component" value="Unassembled WGS sequence"/>
</dbReference>
<dbReference type="InterPro" id="IPR018974">
    <property type="entry name" value="Tex-like_N"/>
</dbReference>
<evidence type="ECO:0000313" key="3">
    <source>
        <dbReference type="Proteomes" id="UP000230423"/>
    </source>
</evidence>